<sequence length="458" mass="52249">MIRVLNVYYPTRTVFLLLGEAIITVGCFLMATVLVLGSDAYIALNYEYGLPKLACLTLLTILFSYYFDLYEPQLLLDRREIYFRVLFVVGLLCLATSGLIFLLPNVGMAPNIFPLGFLFLTIALLLWRRTFDWVLSKKVFCERVYVLGGGDYALSVAQVISERKDLGMRIIGGDGLSSEKNARRRNAIDALSKFDLFQPSVDRVIIAMEDRRGELPVQELLALRFKGVAIEEAGGFLERLSGKIQLDGLRPSSFLFTEGFRVRPSQQLTRRIASFLVAALGLLLFLPFFPFVALAVRLSSSGPLFFRQTRIGMNGKTFSVYKFRSMVQDAEASGAKWATRNDPRITSFGHFMRKTRIDEIPQLWNVLRGDMGLVGPRPERPEFVPWLAEQLPFYDLRHMIRPGLTGWAQVRFKYGATLEDSREKLEYDLYYIKHMSLGLDLMIMFETIKTIVRRRGAQ</sequence>
<protein>
    <submittedName>
        <fullName evidence="9">TIGR03013 family PEP-CTERM/XrtA system glycosyltransferase</fullName>
    </submittedName>
</protein>
<feature type="transmembrane region" description="Helical" evidence="7">
    <location>
        <begin position="81"/>
        <end position="102"/>
    </location>
</feature>
<name>A0A5B9EBU4_9BACT</name>
<dbReference type="KEGG" id="talb:FTW19_17605"/>
<dbReference type="GO" id="GO:0016020">
    <property type="term" value="C:membrane"/>
    <property type="evidence" value="ECO:0007669"/>
    <property type="project" value="UniProtKB-SubCell"/>
</dbReference>
<dbReference type="RefSeq" id="WP_147648835.1">
    <property type="nucleotide sequence ID" value="NZ_CP042806.1"/>
</dbReference>
<dbReference type="PANTHER" id="PTHR30576:SF21">
    <property type="entry name" value="UDP-GLUCOSE:UNDECAPRENYL-PHOSPHATE GLUCOSE-1-PHOSPHATE TRANSFERASE"/>
    <property type="match status" value="1"/>
</dbReference>
<feature type="transmembrane region" description="Helical" evidence="7">
    <location>
        <begin position="12"/>
        <end position="36"/>
    </location>
</feature>
<comment type="subcellular location">
    <subcellularLocation>
        <location evidence="1">Membrane</location>
        <topology evidence="1">Multi-pass membrane protein</topology>
    </subcellularLocation>
</comment>
<keyword evidence="4 7" id="KW-0812">Transmembrane</keyword>
<dbReference type="GO" id="GO:0089702">
    <property type="term" value="F:undecaprenyl-phosphate glucose phosphotransferase activity"/>
    <property type="evidence" value="ECO:0007669"/>
    <property type="project" value="TreeGrafter"/>
</dbReference>
<feature type="transmembrane region" description="Helical" evidence="7">
    <location>
        <begin position="272"/>
        <end position="296"/>
    </location>
</feature>
<dbReference type="NCBIfam" id="TIGR03013">
    <property type="entry name" value="EpsB_2"/>
    <property type="match status" value="1"/>
</dbReference>
<evidence type="ECO:0000313" key="10">
    <source>
        <dbReference type="Proteomes" id="UP000321820"/>
    </source>
</evidence>
<keyword evidence="5 7" id="KW-1133">Transmembrane helix</keyword>
<evidence type="ECO:0000256" key="6">
    <source>
        <dbReference type="ARBA" id="ARBA00023136"/>
    </source>
</evidence>
<dbReference type="InterPro" id="IPR017475">
    <property type="entry name" value="EPS_sugar_tfrase"/>
</dbReference>
<evidence type="ECO:0000256" key="7">
    <source>
        <dbReference type="SAM" id="Phobius"/>
    </source>
</evidence>
<dbReference type="Pfam" id="PF02397">
    <property type="entry name" value="Bac_transf"/>
    <property type="match status" value="1"/>
</dbReference>
<dbReference type="PANTHER" id="PTHR30576">
    <property type="entry name" value="COLANIC BIOSYNTHESIS UDP-GLUCOSE LIPID CARRIER TRANSFERASE"/>
    <property type="match status" value="1"/>
</dbReference>
<feature type="domain" description="Bacterial sugar transferase" evidence="8">
    <location>
        <begin position="271"/>
        <end position="452"/>
    </location>
</feature>
<dbReference type="GO" id="GO:0009242">
    <property type="term" value="P:colanic acid biosynthetic process"/>
    <property type="evidence" value="ECO:0007669"/>
    <property type="project" value="TreeGrafter"/>
</dbReference>
<evidence type="ECO:0000256" key="2">
    <source>
        <dbReference type="ARBA" id="ARBA00006464"/>
    </source>
</evidence>
<dbReference type="AlphaFoldDB" id="A0A5B9EBU4"/>
<keyword evidence="10" id="KW-1185">Reference proteome</keyword>
<evidence type="ECO:0000256" key="3">
    <source>
        <dbReference type="ARBA" id="ARBA00022679"/>
    </source>
</evidence>
<dbReference type="Proteomes" id="UP000321820">
    <property type="component" value="Chromosome"/>
</dbReference>
<keyword evidence="3 9" id="KW-0808">Transferase</keyword>
<keyword evidence="6 7" id="KW-0472">Membrane</keyword>
<evidence type="ECO:0000256" key="5">
    <source>
        <dbReference type="ARBA" id="ARBA00022989"/>
    </source>
</evidence>
<dbReference type="InterPro" id="IPR003362">
    <property type="entry name" value="Bact_transf"/>
</dbReference>
<comment type="similarity">
    <text evidence="2">Belongs to the bacterial sugar transferase family.</text>
</comment>
<organism evidence="9 10">
    <name type="scientific">Terriglobus albidus</name>
    <dbReference type="NCBI Taxonomy" id="1592106"/>
    <lineage>
        <taxon>Bacteria</taxon>
        <taxon>Pseudomonadati</taxon>
        <taxon>Acidobacteriota</taxon>
        <taxon>Terriglobia</taxon>
        <taxon>Terriglobales</taxon>
        <taxon>Acidobacteriaceae</taxon>
        <taxon>Terriglobus</taxon>
    </lineage>
</organism>
<evidence type="ECO:0000256" key="4">
    <source>
        <dbReference type="ARBA" id="ARBA00022692"/>
    </source>
</evidence>
<evidence type="ECO:0000256" key="1">
    <source>
        <dbReference type="ARBA" id="ARBA00004141"/>
    </source>
</evidence>
<accession>A0A5B9EBU4</accession>
<gene>
    <name evidence="9" type="ORF">FTW19_17605</name>
</gene>
<reference evidence="9 10" key="1">
    <citation type="submission" date="2019-08" db="EMBL/GenBank/DDBJ databases">
        <title>Complete genome sequence of Terriglobus albidus strain ORNL.</title>
        <authorList>
            <person name="Podar M."/>
        </authorList>
    </citation>
    <scope>NUCLEOTIDE SEQUENCE [LARGE SCALE GENOMIC DNA]</scope>
    <source>
        <strain evidence="9 10">ORNL</strain>
    </source>
</reference>
<evidence type="ECO:0000259" key="8">
    <source>
        <dbReference type="Pfam" id="PF02397"/>
    </source>
</evidence>
<dbReference type="OrthoDB" id="9808602at2"/>
<dbReference type="NCBIfam" id="TIGR03025">
    <property type="entry name" value="EPS_sugtrans"/>
    <property type="match status" value="1"/>
</dbReference>
<proteinExistence type="inferred from homology"/>
<evidence type="ECO:0000313" key="9">
    <source>
        <dbReference type="EMBL" id="QEE29643.1"/>
    </source>
</evidence>
<feature type="transmembrane region" description="Helical" evidence="7">
    <location>
        <begin position="48"/>
        <end position="69"/>
    </location>
</feature>
<dbReference type="InterPro" id="IPR017464">
    <property type="entry name" value="Sugar_tfrase_EpsB_2"/>
</dbReference>
<feature type="transmembrane region" description="Helical" evidence="7">
    <location>
        <begin position="108"/>
        <end position="127"/>
    </location>
</feature>
<dbReference type="EMBL" id="CP042806">
    <property type="protein sequence ID" value="QEE29643.1"/>
    <property type="molecule type" value="Genomic_DNA"/>
</dbReference>